<dbReference type="PROSITE" id="PS51318">
    <property type="entry name" value="TAT"/>
    <property type="match status" value="1"/>
</dbReference>
<sequence length="286" mass="30099">MRVSRRGVLVGGAVAVGGVVAAAGLVEYDVLPGRSTAYDVLGLNGEAGVVPDTPGGPIRRGTLRGADWVIIEPPEPEPGLPVALALHGARSDAETWVSRLHLDRFLAASGQRFALAAIDGGPSSYWHPRADGSDTGALVLSGLLPLLASRGYDVSRPGFLGWSMGGYGAMLLATERVDAGLPVGPVLAVSPAVWDDLEDAPAGAFDDAADFEDYGMFDRRDLLDGLDVRVDCGRGDPLFHQVTDFTDGQPMELHIEPGAHEPAYWTRVLPDQLTWLGDRLSATGAP</sequence>
<dbReference type="AlphaFoldDB" id="A0A2P2BYC5"/>
<dbReference type="SUPFAM" id="SSF53474">
    <property type="entry name" value="alpha/beta-Hydrolases"/>
    <property type="match status" value="1"/>
</dbReference>
<accession>A0A2P2BYC5</accession>
<organism evidence="1">
    <name type="scientific">metagenome</name>
    <dbReference type="NCBI Taxonomy" id="256318"/>
    <lineage>
        <taxon>unclassified sequences</taxon>
        <taxon>metagenomes</taxon>
    </lineage>
</organism>
<dbReference type="Gene3D" id="3.40.50.1820">
    <property type="entry name" value="alpha/beta hydrolase"/>
    <property type="match status" value="1"/>
</dbReference>
<dbReference type="EMBL" id="CZKA01000014">
    <property type="protein sequence ID" value="CUR54757.1"/>
    <property type="molecule type" value="Genomic_DNA"/>
</dbReference>
<dbReference type="InterPro" id="IPR006311">
    <property type="entry name" value="TAT_signal"/>
</dbReference>
<protein>
    <submittedName>
        <fullName evidence="1">Putative esterase</fullName>
    </submittedName>
</protein>
<evidence type="ECO:0000313" key="1">
    <source>
        <dbReference type="EMBL" id="CUR54757.1"/>
    </source>
</evidence>
<reference evidence="1" key="1">
    <citation type="submission" date="2015-08" db="EMBL/GenBank/DDBJ databases">
        <authorList>
            <person name="Babu N.S."/>
            <person name="Beckwith C.J."/>
            <person name="Beseler K.G."/>
            <person name="Brison A."/>
            <person name="Carone J.V."/>
            <person name="Caskin T.P."/>
            <person name="Diamond M."/>
            <person name="Durham M.E."/>
            <person name="Foxe J.M."/>
            <person name="Go M."/>
            <person name="Henderson B.A."/>
            <person name="Jones I.B."/>
            <person name="McGettigan J.A."/>
            <person name="Micheletti S.J."/>
            <person name="Nasrallah M.E."/>
            <person name="Ortiz D."/>
            <person name="Piller C.R."/>
            <person name="Privatt S.R."/>
            <person name="Schneider S.L."/>
            <person name="Sharp S."/>
            <person name="Smith T.C."/>
            <person name="Stanton J.D."/>
            <person name="Ullery H.E."/>
            <person name="Wilson R.J."/>
            <person name="Serrano M.G."/>
            <person name="Buck G."/>
            <person name="Lee V."/>
            <person name="Wang Y."/>
            <person name="Carvalho R."/>
            <person name="Voegtly L."/>
            <person name="Shi R."/>
            <person name="Duckworth R."/>
            <person name="Johnson A."/>
            <person name="Loviza R."/>
            <person name="Walstead R."/>
            <person name="Shah Z."/>
            <person name="Kiflezghi M."/>
            <person name="Wade K."/>
            <person name="Ball S.L."/>
            <person name="Bradley K.W."/>
            <person name="Asai D.J."/>
            <person name="Bowman C.A."/>
            <person name="Russell D.A."/>
            <person name="Pope W.H."/>
            <person name="Jacobs-Sera D."/>
            <person name="Hendrix R.W."/>
            <person name="Hatfull G.F."/>
        </authorList>
    </citation>
    <scope>NUCLEOTIDE SEQUENCE</scope>
</reference>
<proteinExistence type="predicted"/>
<dbReference type="InterPro" id="IPR029058">
    <property type="entry name" value="AB_hydrolase_fold"/>
</dbReference>
<gene>
    <name evidence="1" type="ORF">NOCA2210107</name>
</gene>
<name>A0A2P2BYC5_9ZZZZ</name>